<dbReference type="GO" id="GO:0009007">
    <property type="term" value="F:site-specific DNA-methyltransferase (adenine-specific) activity"/>
    <property type="evidence" value="ECO:0007669"/>
    <property type="project" value="UniProtKB-EC"/>
</dbReference>
<dbReference type="EC" id="2.1.1.-" evidence="4"/>
<evidence type="ECO:0000313" key="8">
    <source>
        <dbReference type="Proteomes" id="UP000094622"/>
    </source>
</evidence>
<evidence type="ECO:0000256" key="5">
    <source>
        <dbReference type="SAM" id="MobiDB-lite"/>
    </source>
</evidence>
<dbReference type="InterPro" id="IPR002941">
    <property type="entry name" value="DNA_methylase_N4/N6"/>
</dbReference>
<comment type="caution">
    <text evidence="7">The sequence shown here is derived from an EMBL/GenBank/DDBJ whole genome shotgun (WGS) entry which is preliminary data.</text>
</comment>
<gene>
    <name evidence="7" type="primary">dpnA_1</name>
    <name evidence="7" type="ORF">A6302_04165</name>
</gene>
<dbReference type="CDD" id="cd02440">
    <property type="entry name" value="AdoMet_MTases"/>
    <property type="match status" value="1"/>
</dbReference>
<comment type="catalytic activity">
    <reaction evidence="3">
        <text>a 2'-deoxyadenosine in DNA + S-adenosyl-L-methionine = an N(6)-methyl-2'-deoxyadenosine in DNA + S-adenosyl-L-homocysteine + H(+)</text>
        <dbReference type="Rhea" id="RHEA:15197"/>
        <dbReference type="Rhea" id="RHEA-COMP:12418"/>
        <dbReference type="Rhea" id="RHEA-COMP:12419"/>
        <dbReference type="ChEBI" id="CHEBI:15378"/>
        <dbReference type="ChEBI" id="CHEBI:57856"/>
        <dbReference type="ChEBI" id="CHEBI:59789"/>
        <dbReference type="ChEBI" id="CHEBI:90615"/>
        <dbReference type="ChEBI" id="CHEBI:90616"/>
        <dbReference type="EC" id="2.1.1.72"/>
    </reaction>
</comment>
<evidence type="ECO:0000256" key="2">
    <source>
        <dbReference type="ARBA" id="ARBA00022679"/>
    </source>
</evidence>
<dbReference type="GO" id="GO:0008170">
    <property type="term" value="F:N-methyltransferase activity"/>
    <property type="evidence" value="ECO:0007669"/>
    <property type="project" value="InterPro"/>
</dbReference>
<feature type="region of interest" description="Disordered" evidence="5">
    <location>
        <begin position="187"/>
        <end position="219"/>
    </location>
</feature>
<evidence type="ECO:0000259" key="6">
    <source>
        <dbReference type="Pfam" id="PF01555"/>
    </source>
</evidence>
<sequence>MPNFRGKRFTNAHETMIWATRSQASKGYTFNYEAMKVFNDDTQMRSDWLLPICTGGERLKNGEGDKLHPTQKPEALLYRVMLSSTNPGDVVLDPFSGTGTTAAVAKRLGRHFVGVERDPAYAQAARERIAAVTPVPPEGLEMQRPKRSEPRIPFGAVLEAGLLSPGDVLTDARAAIAPACARTARWKRPAPPVRSTRSAPMCRGSTPATAGPSGTRTRTACRARSTTCAPASARGWVWRAEDGLDGGRAQEEAVMPSAGPCCLLRRRPSCP</sequence>
<evidence type="ECO:0000256" key="1">
    <source>
        <dbReference type="ARBA" id="ARBA00022603"/>
    </source>
</evidence>
<protein>
    <recommendedName>
        <fullName evidence="4">Methyltransferase</fullName>
        <ecNumber evidence="4">2.1.1.-</ecNumber>
    </recommendedName>
</protein>
<dbReference type="EMBL" id="MCRJ01000164">
    <property type="protein sequence ID" value="ODN68530.1"/>
    <property type="molecule type" value="Genomic_DNA"/>
</dbReference>
<dbReference type="GO" id="GO:0003677">
    <property type="term" value="F:DNA binding"/>
    <property type="evidence" value="ECO:0007669"/>
    <property type="project" value="InterPro"/>
</dbReference>
<dbReference type="PANTHER" id="PTHR13370">
    <property type="entry name" value="RNA METHYLASE-RELATED"/>
    <property type="match status" value="1"/>
</dbReference>
<accession>A0A1E3GWV8</accession>
<dbReference type="GO" id="GO:0032259">
    <property type="term" value="P:methylation"/>
    <property type="evidence" value="ECO:0007669"/>
    <property type="project" value="UniProtKB-KW"/>
</dbReference>
<evidence type="ECO:0000313" key="7">
    <source>
        <dbReference type="EMBL" id="ODN68530.1"/>
    </source>
</evidence>
<dbReference type="Gene3D" id="3.40.50.150">
    <property type="entry name" value="Vaccinia Virus protein VP39"/>
    <property type="match status" value="1"/>
</dbReference>
<dbReference type="Pfam" id="PF01555">
    <property type="entry name" value="N6_N4_Mtase"/>
    <property type="match status" value="1"/>
</dbReference>
<dbReference type="PRINTS" id="PR00508">
    <property type="entry name" value="S21N4MTFRASE"/>
</dbReference>
<dbReference type="InterPro" id="IPR001091">
    <property type="entry name" value="RM_Methyltransferase"/>
</dbReference>
<keyword evidence="8" id="KW-1185">Reference proteome</keyword>
<keyword evidence="1 7" id="KW-0489">Methyltransferase</keyword>
<organism evidence="7 8">
    <name type="scientific">Methylobrevis pamukkalensis</name>
    <dbReference type="NCBI Taxonomy" id="1439726"/>
    <lineage>
        <taxon>Bacteria</taxon>
        <taxon>Pseudomonadati</taxon>
        <taxon>Pseudomonadota</taxon>
        <taxon>Alphaproteobacteria</taxon>
        <taxon>Hyphomicrobiales</taxon>
        <taxon>Pleomorphomonadaceae</taxon>
        <taxon>Methylobrevis</taxon>
    </lineage>
</organism>
<dbReference type="SUPFAM" id="SSF53335">
    <property type="entry name" value="S-adenosyl-L-methionine-dependent methyltransferases"/>
    <property type="match status" value="1"/>
</dbReference>
<dbReference type="GO" id="GO:0005737">
    <property type="term" value="C:cytoplasm"/>
    <property type="evidence" value="ECO:0007669"/>
    <property type="project" value="TreeGrafter"/>
</dbReference>
<reference evidence="7 8" key="1">
    <citation type="submission" date="2016-07" db="EMBL/GenBank/DDBJ databases">
        <title>Draft Genome Sequence of Methylobrevis pamukkalensis PK2.</title>
        <authorList>
            <person name="Vasilenko O.V."/>
            <person name="Doronina N.V."/>
            <person name="Shmareva M.N."/>
            <person name="Tarlachkov S.V."/>
            <person name="Mustakhimov I."/>
            <person name="Trotsenko Y.A."/>
        </authorList>
    </citation>
    <scope>NUCLEOTIDE SEQUENCE [LARGE SCALE GENOMIC DNA]</scope>
    <source>
        <strain evidence="7 8">PK2</strain>
    </source>
</reference>
<keyword evidence="2 7" id="KW-0808">Transferase</keyword>
<dbReference type="PATRIC" id="fig|1439726.3.peg.4408"/>
<evidence type="ECO:0000256" key="4">
    <source>
        <dbReference type="RuleBase" id="RU362026"/>
    </source>
</evidence>
<dbReference type="InterPro" id="IPR029063">
    <property type="entry name" value="SAM-dependent_MTases_sf"/>
</dbReference>
<dbReference type="Proteomes" id="UP000094622">
    <property type="component" value="Unassembled WGS sequence"/>
</dbReference>
<dbReference type="PANTHER" id="PTHR13370:SF3">
    <property type="entry name" value="TRNA (GUANINE(10)-N2)-METHYLTRANSFERASE HOMOLOG"/>
    <property type="match status" value="1"/>
</dbReference>
<dbReference type="AlphaFoldDB" id="A0A1E3GWV8"/>
<evidence type="ECO:0000256" key="3">
    <source>
        <dbReference type="ARBA" id="ARBA00047942"/>
    </source>
</evidence>
<name>A0A1E3GWV8_9HYPH</name>
<proteinExistence type="inferred from homology"/>
<comment type="similarity">
    <text evidence="4">Belongs to the N(4)/N(6)-methyltransferase family.</text>
</comment>
<feature type="domain" description="DNA methylase N-4/N-6" evidence="6">
    <location>
        <begin position="1"/>
        <end position="126"/>
    </location>
</feature>